<evidence type="ECO:0000256" key="2">
    <source>
        <dbReference type="ARBA" id="ARBA00007647"/>
    </source>
</evidence>
<protein>
    <recommendedName>
        <fullName evidence="8">Glycosyltransferase family 92 protein</fullName>
        <ecNumber evidence="8">2.4.1.-</ecNumber>
    </recommendedName>
</protein>
<gene>
    <name evidence="10" type="ORF">V5799_001386</name>
</gene>
<dbReference type="EC" id="2.4.1.-" evidence="8"/>
<evidence type="ECO:0000256" key="9">
    <source>
        <dbReference type="SAM" id="MobiDB-lite"/>
    </source>
</evidence>
<comment type="subcellular location">
    <subcellularLocation>
        <location evidence="1">Membrane</location>
        <topology evidence="1">Single-pass membrane protein</topology>
    </subcellularLocation>
</comment>
<dbReference type="GO" id="GO:0016757">
    <property type="term" value="F:glycosyltransferase activity"/>
    <property type="evidence" value="ECO:0007669"/>
    <property type="project" value="UniProtKB-UniRule"/>
</dbReference>
<keyword evidence="6 8" id="KW-1133">Transmembrane helix</keyword>
<keyword evidence="5 8" id="KW-0812">Transmembrane</keyword>
<dbReference type="AlphaFoldDB" id="A0AAQ4D0C2"/>
<dbReference type="PANTHER" id="PTHR21461:SF40">
    <property type="entry name" value="GLYCOSYLTRANSFERASE FAMILY 92 PROTEIN"/>
    <property type="match status" value="1"/>
</dbReference>
<feature type="compositionally biased region" description="Low complexity" evidence="9">
    <location>
        <begin position="74"/>
        <end position="93"/>
    </location>
</feature>
<feature type="compositionally biased region" description="Basic and acidic residues" evidence="9">
    <location>
        <begin position="97"/>
        <end position="111"/>
    </location>
</feature>
<feature type="region of interest" description="Disordered" evidence="9">
    <location>
        <begin position="74"/>
        <end position="113"/>
    </location>
</feature>
<keyword evidence="7 8" id="KW-0472">Membrane</keyword>
<dbReference type="PANTHER" id="PTHR21461">
    <property type="entry name" value="GLYCOSYLTRANSFERASE FAMILY 92 PROTEIN"/>
    <property type="match status" value="1"/>
</dbReference>
<dbReference type="Pfam" id="PF01697">
    <property type="entry name" value="Glyco_transf_92"/>
    <property type="match status" value="1"/>
</dbReference>
<reference evidence="10 11" key="1">
    <citation type="journal article" date="2023" name="Arcadia Sci">
        <title>De novo assembly of a long-read Amblyomma americanum tick genome.</title>
        <authorList>
            <person name="Chou S."/>
            <person name="Poskanzer K.E."/>
            <person name="Rollins M."/>
            <person name="Thuy-Boun P.S."/>
        </authorList>
    </citation>
    <scope>NUCLEOTIDE SEQUENCE [LARGE SCALE GENOMIC DNA]</scope>
    <source>
        <strain evidence="10">F_SG_1</strain>
        <tissue evidence="10">Salivary glands</tissue>
    </source>
</reference>
<keyword evidence="11" id="KW-1185">Reference proteome</keyword>
<comment type="caution">
    <text evidence="10">The sequence shown here is derived from an EMBL/GenBank/DDBJ whole genome shotgun (WGS) entry which is preliminary data.</text>
</comment>
<dbReference type="EMBL" id="JARKHS020036566">
    <property type="protein sequence ID" value="KAK8755912.1"/>
    <property type="molecule type" value="Genomic_DNA"/>
</dbReference>
<evidence type="ECO:0000313" key="10">
    <source>
        <dbReference type="EMBL" id="KAK8755912.1"/>
    </source>
</evidence>
<dbReference type="InterPro" id="IPR008166">
    <property type="entry name" value="Glyco_transf_92"/>
</dbReference>
<accession>A0AAQ4D0C2</accession>
<name>A0AAQ4D0C2_AMBAM</name>
<dbReference type="GO" id="GO:0005737">
    <property type="term" value="C:cytoplasm"/>
    <property type="evidence" value="ECO:0007669"/>
    <property type="project" value="TreeGrafter"/>
</dbReference>
<keyword evidence="4 8" id="KW-0808">Transferase</keyword>
<feature type="transmembrane region" description="Helical" evidence="8">
    <location>
        <begin position="21"/>
        <end position="44"/>
    </location>
</feature>
<evidence type="ECO:0000313" key="11">
    <source>
        <dbReference type="Proteomes" id="UP001321473"/>
    </source>
</evidence>
<comment type="similarity">
    <text evidence="2 8">Belongs to the glycosyltransferase 92 family.</text>
</comment>
<proteinExistence type="inferred from homology"/>
<evidence type="ECO:0000256" key="1">
    <source>
        <dbReference type="ARBA" id="ARBA00004167"/>
    </source>
</evidence>
<evidence type="ECO:0000256" key="5">
    <source>
        <dbReference type="ARBA" id="ARBA00022692"/>
    </source>
</evidence>
<organism evidence="10 11">
    <name type="scientific">Amblyomma americanum</name>
    <name type="common">Lone star tick</name>
    <dbReference type="NCBI Taxonomy" id="6943"/>
    <lineage>
        <taxon>Eukaryota</taxon>
        <taxon>Metazoa</taxon>
        <taxon>Ecdysozoa</taxon>
        <taxon>Arthropoda</taxon>
        <taxon>Chelicerata</taxon>
        <taxon>Arachnida</taxon>
        <taxon>Acari</taxon>
        <taxon>Parasitiformes</taxon>
        <taxon>Ixodida</taxon>
        <taxon>Ixodoidea</taxon>
        <taxon>Ixodidae</taxon>
        <taxon>Amblyomminae</taxon>
        <taxon>Amblyomma</taxon>
    </lineage>
</organism>
<evidence type="ECO:0000256" key="4">
    <source>
        <dbReference type="ARBA" id="ARBA00022679"/>
    </source>
</evidence>
<dbReference type="Proteomes" id="UP001321473">
    <property type="component" value="Unassembled WGS sequence"/>
</dbReference>
<evidence type="ECO:0000256" key="3">
    <source>
        <dbReference type="ARBA" id="ARBA00022676"/>
    </source>
</evidence>
<evidence type="ECO:0000256" key="8">
    <source>
        <dbReference type="RuleBase" id="RU366017"/>
    </source>
</evidence>
<keyword evidence="3 8" id="KW-0328">Glycosyltransferase</keyword>
<evidence type="ECO:0000256" key="7">
    <source>
        <dbReference type="ARBA" id="ARBA00023136"/>
    </source>
</evidence>
<dbReference type="GO" id="GO:0016020">
    <property type="term" value="C:membrane"/>
    <property type="evidence" value="ECO:0007669"/>
    <property type="project" value="UniProtKB-SubCell"/>
</dbReference>
<sequence length="511" mass="57419">MTRWTPRRWRIDRHRSAGTAFRAIRALSLLVAVLTVVFWVQALYRFSGIGDQKDDGGDAIVSFLTKPHIAAASAATPTTSQPSSDAAATSPSSPKVPLRETFKQQPTKDGDWVSTDAYPRTKLKVFLYSAYLDNRLAVPTVRVIGAYASVGGAQISCRLEYANGDAKVVAAAQKTINENWKLKYGAAFFACPYTDDADTPPPARVRLKETYELQWSPSIPVWPLETRPGHATGRFAVCVKPLHYEYDRASWLAEFVEFHRIVGVDHFFFYNHSIGSNVEQLLRVYVAKGVVTSLPWNLDIKSQKEIRTEGLFASLNDCVYRCMNHFDYVLVLDLDEFAVPRKEGTLPAMVTRLKRSAPRTMSYVLLNSFFYLYWENDTAAYGAPPETAPAEIPYLLTQFKTRRSRKVFRVGSRSKYIVRPVAAVEVGNHVVWRYLGGRHQATQRVAPEDALLHHYRICEFGGFDCVKQPSTVDRSALRFNTTLLERVSDVCAMAFPANGRCPRAPGLGSPW</sequence>
<evidence type="ECO:0000256" key="6">
    <source>
        <dbReference type="ARBA" id="ARBA00022989"/>
    </source>
</evidence>